<dbReference type="InterPro" id="IPR045380">
    <property type="entry name" value="LD_TPept_scaffold_dom"/>
</dbReference>
<dbReference type="PANTHER" id="PTHR41533:SF2">
    <property type="entry name" value="BLR7131 PROTEIN"/>
    <property type="match status" value="1"/>
</dbReference>
<organism evidence="10 11">
    <name type="scientific">Flavobacterium faecale</name>
    <dbReference type="NCBI Taxonomy" id="1355330"/>
    <lineage>
        <taxon>Bacteria</taxon>
        <taxon>Pseudomonadati</taxon>
        <taxon>Bacteroidota</taxon>
        <taxon>Flavobacteriia</taxon>
        <taxon>Flavobacteriales</taxon>
        <taxon>Flavobacteriaceae</taxon>
        <taxon>Flavobacterium</taxon>
    </lineage>
</organism>
<evidence type="ECO:0000256" key="1">
    <source>
        <dbReference type="ARBA" id="ARBA00004752"/>
    </source>
</evidence>
<evidence type="ECO:0000256" key="3">
    <source>
        <dbReference type="ARBA" id="ARBA00022679"/>
    </source>
</evidence>
<dbReference type="GO" id="GO:0008360">
    <property type="term" value="P:regulation of cell shape"/>
    <property type="evidence" value="ECO:0007669"/>
    <property type="project" value="UniProtKB-UniRule"/>
</dbReference>
<dbReference type="Gene3D" id="2.40.440.10">
    <property type="entry name" value="L,D-transpeptidase catalytic domain-like"/>
    <property type="match status" value="1"/>
</dbReference>
<evidence type="ECO:0000256" key="8">
    <source>
        <dbReference type="SAM" id="SignalP"/>
    </source>
</evidence>
<name>A0A2S1L9W0_9FLAO</name>
<dbReference type="InterPro" id="IPR052905">
    <property type="entry name" value="LD-transpeptidase_YkuD-like"/>
</dbReference>
<dbReference type="CDD" id="cd16913">
    <property type="entry name" value="YkuD_like"/>
    <property type="match status" value="1"/>
</dbReference>
<comment type="pathway">
    <text evidence="1 7">Cell wall biogenesis; peptidoglycan biosynthesis.</text>
</comment>
<dbReference type="PROSITE" id="PS52029">
    <property type="entry name" value="LD_TPASE"/>
    <property type="match status" value="1"/>
</dbReference>
<dbReference type="GO" id="GO:0004180">
    <property type="term" value="F:carboxypeptidase activity"/>
    <property type="evidence" value="ECO:0007669"/>
    <property type="project" value="UniProtKB-ARBA"/>
</dbReference>
<dbReference type="InterPro" id="IPR038063">
    <property type="entry name" value="Transpep_catalytic_dom"/>
</dbReference>
<feature type="signal peptide" evidence="8">
    <location>
        <begin position="1"/>
        <end position="19"/>
    </location>
</feature>
<feature type="active site" description="Proton donor/acceptor" evidence="7">
    <location>
        <position position="425"/>
    </location>
</feature>
<keyword evidence="5 7" id="KW-0573">Peptidoglycan synthesis</keyword>
<evidence type="ECO:0000256" key="5">
    <source>
        <dbReference type="ARBA" id="ARBA00022984"/>
    </source>
</evidence>
<reference evidence="10 11" key="1">
    <citation type="submission" date="2017-04" db="EMBL/GenBank/DDBJ databases">
        <title>Compelte genome sequence of WV33.</title>
        <authorList>
            <person name="Lee P.C."/>
        </authorList>
    </citation>
    <scope>NUCLEOTIDE SEQUENCE [LARGE SCALE GENOMIC DNA]</scope>
    <source>
        <strain evidence="10 11">WV33</strain>
    </source>
</reference>
<dbReference type="InterPro" id="IPR005490">
    <property type="entry name" value="LD_TPept_cat_dom"/>
</dbReference>
<keyword evidence="3" id="KW-0808">Transferase</keyword>
<evidence type="ECO:0000256" key="2">
    <source>
        <dbReference type="ARBA" id="ARBA00005992"/>
    </source>
</evidence>
<dbReference type="Pfam" id="PF03734">
    <property type="entry name" value="YkuD"/>
    <property type="match status" value="1"/>
</dbReference>
<proteinExistence type="inferred from homology"/>
<gene>
    <name evidence="10" type="ORF">FFWV33_02735</name>
</gene>
<protein>
    <submittedName>
        <fullName evidence="10">L,D-transpeptidase</fullName>
    </submittedName>
</protein>
<keyword evidence="8" id="KW-0732">Signal</keyword>
<dbReference type="PANTHER" id="PTHR41533">
    <property type="entry name" value="L,D-TRANSPEPTIDASE HI_1667-RELATED"/>
    <property type="match status" value="1"/>
</dbReference>
<feature type="active site" description="Nucleophile" evidence="7">
    <location>
        <position position="444"/>
    </location>
</feature>
<comment type="similarity">
    <text evidence="2">Belongs to the YkuD family.</text>
</comment>
<feature type="domain" description="L,D-TPase catalytic" evidence="9">
    <location>
        <begin position="315"/>
        <end position="470"/>
    </location>
</feature>
<dbReference type="KEGG" id="ffa:FFWV33_02735"/>
<keyword evidence="4 7" id="KW-0133">Cell shape</keyword>
<sequence length="537" mass="61748">MKKLTALSYYFLIATLLLVASCKKFTDQTGVTDLDEVPEEVIPSFDSTLVATFFQKHPLLDKYQDEVRSLYRKHHYNYVWYDKNGVNEFGSLLHNKIINIEDEGVLTAIPYRQKLDSIYENPAQKEPNVTTELLNSSMYFFYVDKVYQGLDSAKTKEMEWFLPRDKQTYGQYLDSLIVNPGLIKNNDKGLFAQYYLLKKVLKDYRKIEKKGGWDTIVMDSKSLNVGDSAVAITQLRNRLFASGELATNSKSAVYDDELGQAVLKFKKANRNSASTIILPSHVKVLNISVTERIKTLVVNMERCRWIPKDITNAKEVIAVNIPAYELTYFKNGKPAFKSNVVVGKTLNKTVIFSAPMRYIVFSPYWNVPYSILKNEIKPGIARDPNYLAKHNMEWNGNSVRQKPGSRNSLGLVKFLFPNSNSIYLHDTPSKYLFSRRDRAFSHGCIRVEKPKELAEVLLQDEPKWTAEKIGEAMHGGKEVWHTLKNKIPVYIGYFTAWVDTEGNLQFYEDVYERDQPLANLLFEKKSEKLEAENSDSK</sequence>
<dbReference type="EMBL" id="CP020918">
    <property type="protein sequence ID" value="AWG20521.1"/>
    <property type="molecule type" value="Genomic_DNA"/>
</dbReference>
<dbReference type="GO" id="GO:0016740">
    <property type="term" value="F:transferase activity"/>
    <property type="evidence" value="ECO:0007669"/>
    <property type="project" value="UniProtKB-KW"/>
</dbReference>
<evidence type="ECO:0000256" key="6">
    <source>
        <dbReference type="ARBA" id="ARBA00023316"/>
    </source>
</evidence>
<dbReference type="Pfam" id="PF20142">
    <property type="entry name" value="Scaffold"/>
    <property type="match status" value="1"/>
</dbReference>
<dbReference type="GO" id="GO:0009252">
    <property type="term" value="P:peptidoglycan biosynthetic process"/>
    <property type="evidence" value="ECO:0007669"/>
    <property type="project" value="UniProtKB-UniPathway"/>
</dbReference>
<evidence type="ECO:0000256" key="4">
    <source>
        <dbReference type="ARBA" id="ARBA00022960"/>
    </source>
</evidence>
<dbReference type="RefSeq" id="WP_108739483.1">
    <property type="nucleotide sequence ID" value="NZ_CP020918.1"/>
</dbReference>
<keyword evidence="6 7" id="KW-0961">Cell wall biogenesis/degradation</keyword>
<dbReference type="SUPFAM" id="SSF141523">
    <property type="entry name" value="L,D-transpeptidase catalytic domain-like"/>
    <property type="match status" value="1"/>
</dbReference>
<dbReference type="Proteomes" id="UP000244527">
    <property type="component" value="Chromosome"/>
</dbReference>
<evidence type="ECO:0000259" key="9">
    <source>
        <dbReference type="PROSITE" id="PS52029"/>
    </source>
</evidence>
<evidence type="ECO:0000256" key="7">
    <source>
        <dbReference type="PROSITE-ProRule" id="PRU01373"/>
    </source>
</evidence>
<dbReference type="OrthoDB" id="9778545at2"/>
<dbReference type="UniPathway" id="UPA00219"/>
<dbReference type="PROSITE" id="PS51257">
    <property type="entry name" value="PROKAR_LIPOPROTEIN"/>
    <property type="match status" value="1"/>
</dbReference>
<keyword evidence="11" id="KW-1185">Reference proteome</keyword>
<dbReference type="AlphaFoldDB" id="A0A2S1L9W0"/>
<accession>A0A2S1L9W0</accession>
<feature type="chain" id="PRO_5015658830" evidence="8">
    <location>
        <begin position="20"/>
        <end position="537"/>
    </location>
</feature>
<evidence type="ECO:0000313" key="11">
    <source>
        <dbReference type="Proteomes" id="UP000244527"/>
    </source>
</evidence>
<dbReference type="GO" id="GO:0071555">
    <property type="term" value="P:cell wall organization"/>
    <property type="evidence" value="ECO:0007669"/>
    <property type="project" value="UniProtKB-UniRule"/>
</dbReference>
<evidence type="ECO:0000313" key="10">
    <source>
        <dbReference type="EMBL" id="AWG20521.1"/>
    </source>
</evidence>